<dbReference type="NCBIfam" id="TIGR00254">
    <property type="entry name" value="GGDEF"/>
    <property type="match status" value="1"/>
</dbReference>
<dbReference type="PROSITE" id="PS50887">
    <property type="entry name" value="GGDEF"/>
    <property type="match status" value="1"/>
</dbReference>
<evidence type="ECO:0000256" key="3">
    <source>
        <dbReference type="ARBA" id="ARBA00034247"/>
    </source>
</evidence>
<dbReference type="GO" id="GO:0043709">
    <property type="term" value="P:cell adhesion involved in single-species biofilm formation"/>
    <property type="evidence" value="ECO:0007669"/>
    <property type="project" value="TreeGrafter"/>
</dbReference>
<dbReference type="PANTHER" id="PTHR45138">
    <property type="entry name" value="REGULATORY COMPONENTS OF SENSORY TRANSDUCTION SYSTEM"/>
    <property type="match status" value="1"/>
</dbReference>
<accession>A0A1H7QRL2</accession>
<feature type="transmembrane region" description="Helical" evidence="4">
    <location>
        <begin position="149"/>
        <end position="166"/>
    </location>
</feature>
<dbReference type="InterPro" id="IPR000160">
    <property type="entry name" value="GGDEF_dom"/>
</dbReference>
<dbReference type="OrthoDB" id="9812260at2"/>
<dbReference type="GO" id="GO:0005886">
    <property type="term" value="C:plasma membrane"/>
    <property type="evidence" value="ECO:0007669"/>
    <property type="project" value="TreeGrafter"/>
</dbReference>
<keyword evidence="4" id="KW-0472">Membrane</keyword>
<dbReference type="Proteomes" id="UP000198807">
    <property type="component" value="Unassembled WGS sequence"/>
</dbReference>
<dbReference type="InterPro" id="IPR050469">
    <property type="entry name" value="Diguanylate_Cyclase"/>
</dbReference>
<comment type="cofactor">
    <cofactor evidence="1">
        <name>Mg(2+)</name>
        <dbReference type="ChEBI" id="CHEBI:18420"/>
    </cofactor>
</comment>
<comment type="catalytic activity">
    <reaction evidence="3">
        <text>2 GTP = 3',3'-c-di-GMP + 2 diphosphate</text>
        <dbReference type="Rhea" id="RHEA:24898"/>
        <dbReference type="ChEBI" id="CHEBI:33019"/>
        <dbReference type="ChEBI" id="CHEBI:37565"/>
        <dbReference type="ChEBI" id="CHEBI:58805"/>
        <dbReference type="EC" id="2.7.7.65"/>
    </reaction>
</comment>
<dbReference type="GO" id="GO:1902201">
    <property type="term" value="P:negative regulation of bacterial-type flagellum-dependent cell motility"/>
    <property type="evidence" value="ECO:0007669"/>
    <property type="project" value="TreeGrafter"/>
</dbReference>
<protein>
    <recommendedName>
        <fullName evidence="2">diguanylate cyclase</fullName>
        <ecNumber evidence="2">2.7.7.65</ecNumber>
    </recommendedName>
</protein>
<keyword evidence="4" id="KW-1133">Transmembrane helix</keyword>
<evidence type="ECO:0000256" key="1">
    <source>
        <dbReference type="ARBA" id="ARBA00001946"/>
    </source>
</evidence>
<dbReference type="PANTHER" id="PTHR45138:SF9">
    <property type="entry name" value="DIGUANYLATE CYCLASE DGCM-RELATED"/>
    <property type="match status" value="1"/>
</dbReference>
<dbReference type="SUPFAM" id="SSF55073">
    <property type="entry name" value="Nucleotide cyclase"/>
    <property type="match status" value="1"/>
</dbReference>
<feature type="transmembrane region" description="Helical" evidence="4">
    <location>
        <begin position="39"/>
        <end position="56"/>
    </location>
</feature>
<gene>
    <name evidence="6" type="ORF">SAMN04488129_11133</name>
</gene>
<feature type="transmembrane region" description="Helical" evidence="4">
    <location>
        <begin position="90"/>
        <end position="108"/>
    </location>
</feature>
<feature type="transmembrane region" description="Helical" evidence="4">
    <location>
        <begin position="120"/>
        <end position="142"/>
    </location>
</feature>
<feature type="domain" description="GGDEF" evidence="5">
    <location>
        <begin position="230"/>
        <end position="354"/>
    </location>
</feature>
<dbReference type="Pfam" id="PF00990">
    <property type="entry name" value="GGDEF"/>
    <property type="match status" value="1"/>
</dbReference>
<dbReference type="STRING" id="650850.SAMN04488129_11133"/>
<proteinExistence type="predicted"/>
<dbReference type="EC" id="2.7.7.65" evidence="2"/>
<dbReference type="EMBL" id="FOBC01000011">
    <property type="protein sequence ID" value="SEL50529.1"/>
    <property type="molecule type" value="Genomic_DNA"/>
</dbReference>
<dbReference type="SMART" id="SM00267">
    <property type="entry name" value="GGDEF"/>
    <property type="match status" value="1"/>
</dbReference>
<dbReference type="GO" id="GO:0052621">
    <property type="term" value="F:diguanylate cyclase activity"/>
    <property type="evidence" value="ECO:0007669"/>
    <property type="project" value="UniProtKB-EC"/>
</dbReference>
<dbReference type="InterPro" id="IPR043128">
    <property type="entry name" value="Rev_trsase/Diguanyl_cyclase"/>
</dbReference>
<evidence type="ECO:0000256" key="4">
    <source>
        <dbReference type="SAM" id="Phobius"/>
    </source>
</evidence>
<reference evidence="7" key="1">
    <citation type="submission" date="2016-10" db="EMBL/GenBank/DDBJ databases">
        <authorList>
            <person name="Varghese N."/>
            <person name="Submissions S."/>
        </authorList>
    </citation>
    <scope>NUCLEOTIDE SEQUENCE [LARGE SCALE GENOMIC DNA]</scope>
    <source>
        <strain evidence="7">CGMCC 1.9150</strain>
    </source>
</reference>
<evidence type="ECO:0000313" key="6">
    <source>
        <dbReference type="EMBL" id="SEL50529.1"/>
    </source>
</evidence>
<evidence type="ECO:0000256" key="2">
    <source>
        <dbReference type="ARBA" id="ARBA00012528"/>
    </source>
</evidence>
<dbReference type="InterPro" id="IPR029787">
    <property type="entry name" value="Nucleotide_cyclase"/>
</dbReference>
<dbReference type="CDD" id="cd01949">
    <property type="entry name" value="GGDEF"/>
    <property type="match status" value="1"/>
</dbReference>
<feature type="transmembrane region" description="Helical" evidence="4">
    <location>
        <begin position="172"/>
        <end position="192"/>
    </location>
</feature>
<name>A0A1H7QRL2_9GAMM</name>
<keyword evidence="7" id="KW-1185">Reference proteome</keyword>
<dbReference type="Gene3D" id="3.30.70.270">
    <property type="match status" value="1"/>
</dbReference>
<organism evidence="6 7">
    <name type="scientific">Halomonas daqiaonensis</name>
    <dbReference type="NCBI Taxonomy" id="650850"/>
    <lineage>
        <taxon>Bacteria</taxon>
        <taxon>Pseudomonadati</taxon>
        <taxon>Pseudomonadota</taxon>
        <taxon>Gammaproteobacteria</taxon>
        <taxon>Oceanospirillales</taxon>
        <taxon>Halomonadaceae</taxon>
        <taxon>Halomonas</taxon>
    </lineage>
</organism>
<feature type="transmembrane region" description="Helical" evidence="4">
    <location>
        <begin position="62"/>
        <end position="83"/>
    </location>
</feature>
<evidence type="ECO:0000313" key="7">
    <source>
        <dbReference type="Proteomes" id="UP000198807"/>
    </source>
</evidence>
<keyword evidence="4" id="KW-0812">Transmembrane</keyword>
<dbReference type="AlphaFoldDB" id="A0A1H7QRL2"/>
<sequence>MAALDQRDNAMSDQDPLPPLEWDPQGVQIQGFSAGLYQIEWLLVTIVMLYLVIMGLPDEGGLGVLTATFGYFGFSLLASRLYFFGEKQRWLLALHTWAMIVFITWFLYNTEGVTGPLASLYLLAVVTSALTLGVLVTMLEVAAIAACQLLLLHLLGTHILTTANLAPVGTSIVALLIVGYLTAALVDAIHVSNRTLLKMASRDALTGLFNRRAFDDLAKPIHLMARRSGRPYCVIAMDMDGLKRINDTKGHGAGDQAIRGLTQRLVECKRSSDVLARYGGDEFVMLLPDTNAAGGRNMMQRLVNAVKDDKLSISVGVASYPEQGESLEELLDHADNAMYFSKASGGNRVSIRAVA</sequence>
<evidence type="ECO:0000259" key="5">
    <source>
        <dbReference type="PROSITE" id="PS50887"/>
    </source>
</evidence>
<dbReference type="FunFam" id="3.30.70.270:FF:000001">
    <property type="entry name" value="Diguanylate cyclase domain protein"/>
    <property type="match status" value="1"/>
</dbReference>